<keyword evidence="3 7" id="KW-0812">Transmembrane</keyword>
<evidence type="ECO:0000256" key="3">
    <source>
        <dbReference type="ARBA" id="ARBA00022692"/>
    </source>
</evidence>
<evidence type="ECO:0000259" key="8">
    <source>
        <dbReference type="PROSITE" id="PS50850"/>
    </source>
</evidence>
<feature type="transmembrane region" description="Helical" evidence="7">
    <location>
        <begin position="267"/>
        <end position="285"/>
    </location>
</feature>
<feature type="transmembrane region" description="Helical" evidence="7">
    <location>
        <begin position="235"/>
        <end position="255"/>
    </location>
</feature>
<dbReference type="EMBL" id="JAPYKS010000025">
    <property type="protein sequence ID" value="MEI9412289.1"/>
    <property type="molecule type" value="Genomic_DNA"/>
</dbReference>
<organism evidence="9 10">
    <name type="scientific">Mesorhizobium salmacidum</name>
    <dbReference type="NCBI Taxonomy" id="3015171"/>
    <lineage>
        <taxon>Bacteria</taxon>
        <taxon>Pseudomonadati</taxon>
        <taxon>Pseudomonadota</taxon>
        <taxon>Alphaproteobacteria</taxon>
        <taxon>Hyphomicrobiales</taxon>
        <taxon>Phyllobacteriaceae</taxon>
        <taxon>Mesorhizobium</taxon>
    </lineage>
</organism>
<evidence type="ECO:0000313" key="10">
    <source>
        <dbReference type="Proteomes" id="UP001387293"/>
    </source>
</evidence>
<evidence type="ECO:0000256" key="1">
    <source>
        <dbReference type="ARBA" id="ARBA00004651"/>
    </source>
</evidence>
<evidence type="ECO:0000256" key="4">
    <source>
        <dbReference type="ARBA" id="ARBA00022989"/>
    </source>
</evidence>
<gene>
    <name evidence="9" type="ORF">O7A60_26565</name>
</gene>
<reference evidence="9 10" key="1">
    <citation type="submission" date="2022-12" db="EMBL/GenBank/DDBJ databases">
        <authorList>
            <person name="Muema E."/>
        </authorList>
    </citation>
    <scope>NUCLEOTIDE SEQUENCE [LARGE SCALE GENOMIC DNA]</scope>
    <source>
        <strain evidence="10">1326</strain>
    </source>
</reference>
<keyword evidence="4 7" id="KW-1133">Transmembrane helix</keyword>
<evidence type="ECO:0000256" key="7">
    <source>
        <dbReference type="SAM" id="Phobius"/>
    </source>
</evidence>
<feature type="transmembrane region" description="Helical" evidence="7">
    <location>
        <begin position="291"/>
        <end position="310"/>
    </location>
</feature>
<dbReference type="InterPro" id="IPR011701">
    <property type="entry name" value="MFS"/>
</dbReference>
<feature type="transmembrane region" description="Helical" evidence="7">
    <location>
        <begin position="44"/>
        <end position="63"/>
    </location>
</feature>
<comment type="subcellular location">
    <subcellularLocation>
        <location evidence="1">Cell membrane</location>
        <topology evidence="1">Multi-pass membrane protein</topology>
    </subcellularLocation>
</comment>
<sequence>MPIPILALAIASFCIGTTEFVIMGLLPEIAAALGVTIPAAGLLVAGYALGVVFGAPIVGMATAHLPRKPVLVGLAALFVVGNLFCAIALNYWLLMAARVFTAFGHGAFFGIGSVVAANLVPRNKRASAIALMFAGLTLANILGVPAGTALGEAFGWRATFLAVAGIGLISVAAIAWLVPSDVTEPSGGGLRAEVRVLGKLQVWLAMLIAALTSASLLAVFTYIKPYLTEVSGLSTAAVTWVLLLFGAGMTIGNIIGGRLAEWKPMPTVIATLLLMALLLVAFMQFGAIASVAAGIVFLWGLLIFVVVPPLQIRVVDAASEGPNLAATLNQGAFNLGNAGGAWIGGVALSWGVSYANLPLVGAVLALLAASVAVLLQSLDRRTVLQTRTRRHTSASEAEGSDQKDNRDSSLPPKEPDEMTTIQNGWEYEEIRKQPTDCRPGPAPKLSSEF</sequence>
<feature type="domain" description="Major facilitator superfamily (MFS) profile" evidence="8">
    <location>
        <begin position="4"/>
        <end position="380"/>
    </location>
</feature>
<dbReference type="InterPro" id="IPR036259">
    <property type="entry name" value="MFS_trans_sf"/>
</dbReference>
<dbReference type="Proteomes" id="UP001387293">
    <property type="component" value="Unassembled WGS sequence"/>
</dbReference>
<evidence type="ECO:0000256" key="2">
    <source>
        <dbReference type="ARBA" id="ARBA00022475"/>
    </source>
</evidence>
<keyword evidence="2" id="KW-1003">Cell membrane</keyword>
<dbReference type="PROSITE" id="PS50850">
    <property type="entry name" value="MFS"/>
    <property type="match status" value="1"/>
</dbReference>
<dbReference type="PANTHER" id="PTHR43124">
    <property type="entry name" value="PURINE EFFLUX PUMP PBUE"/>
    <property type="match status" value="1"/>
</dbReference>
<dbReference type="PANTHER" id="PTHR43124:SF8">
    <property type="entry name" value="INNER MEMBRANE TRANSPORT PROTEIN YDHP"/>
    <property type="match status" value="1"/>
</dbReference>
<dbReference type="InterPro" id="IPR020846">
    <property type="entry name" value="MFS_dom"/>
</dbReference>
<dbReference type="Gene3D" id="1.20.1250.20">
    <property type="entry name" value="MFS general substrate transporter like domains"/>
    <property type="match status" value="2"/>
</dbReference>
<name>A0ABU8L2T5_9HYPH</name>
<comment type="caution">
    <text evidence="9">The sequence shown here is derived from an EMBL/GenBank/DDBJ whole genome shotgun (WGS) entry which is preliminary data.</text>
</comment>
<feature type="transmembrane region" description="Helical" evidence="7">
    <location>
        <begin position="127"/>
        <end position="146"/>
    </location>
</feature>
<protein>
    <submittedName>
        <fullName evidence="9">MFS transporter</fullName>
    </submittedName>
</protein>
<dbReference type="RefSeq" id="WP_337108701.1">
    <property type="nucleotide sequence ID" value="NZ_JAPYKS010000025.1"/>
</dbReference>
<dbReference type="SUPFAM" id="SSF103473">
    <property type="entry name" value="MFS general substrate transporter"/>
    <property type="match status" value="1"/>
</dbReference>
<dbReference type="InterPro" id="IPR050189">
    <property type="entry name" value="MFS_Efflux_Transporters"/>
</dbReference>
<feature type="region of interest" description="Disordered" evidence="6">
    <location>
        <begin position="386"/>
        <end position="449"/>
    </location>
</feature>
<keyword evidence="10" id="KW-1185">Reference proteome</keyword>
<feature type="transmembrane region" description="Helical" evidence="7">
    <location>
        <begin position="331"/>
        <end position="351"/>
    </location>
</feature>
<evidence type="ECO:0000256" key="5">
    <source>
        <dbReference type="ARBA" id="ARBA00023136"/>
    </source>
</evidence>
<feature type="transmembrane region" description="Helical" evidence="7">
    <location>
        <begin position="99"/>
        <end position="120"/>
    </location>
</feature>
<accession>A0ABU8L2T5</accession>
<dbReference type="Pfam" id="PF07690">
    <property type="entry name" value="MFS_1"/>
    <property type="match status" value="1"/>
</dbReference>
<feature type="transmembrane region" description="Helical" evidence="7">
    <location>
        <begin position="200"/>
        <end position="223"/>
    </location>
</feature>
<proteinExistence type="predicted"/>
<evidence type="ECO:0000256" key="6">
    <source>
        <dbReference type="SAM" id="MobiDB-lite"/>
    </source>
</evidence>
<dbReference type="CDD" id="cd17324">
    <property type="entry name" value="MFS_NepI_like"/>
    <property type="match status" value="1"/>
</dbReference>
<feature type="transmembrane region" description="Helical" evidence="7">
    <location>
        <begin position="70"/>
        <end position="93"/>
    </location>
</feature>
<feature type="transmembrane region" description="Helical" evidence="7">
    <location>
        <begin position="158"/>
        <end position="179"/>
    </location>
</feature>
<keyword evidence="5 7" id="KW-0472">Membrane</keyword>
<feature type="transmembrane region" description="Helical" evidence="7">
    <location>
        <begin position="357"/>
        <end position="375"/>
    </location>
</feature>
<evidence type="ECO:0000313" key="9">
    <source>
        <dbReference type="EMBL" id="MEI9412289.1"/>
    </source>
</evidence>